<protein>
    <submittedName>
        <fullName evidence="3">Uncharacterized protein</fullName>
    </submittedName>
</protein>
<reference evidence="3" key="1">
    <citation type="submission" date="2022-11" db="UniProtKB">
        <authorList>
            <consortium name="WormBaseParasite"/>
        </authorList>
    </citation>
    <scope>IDENTIFICATION</scope>
</reference>
<sequence length="42" mass="5085">MSFPSKKMLKVQDKEKKAADHIRDRRKMRRSTANIADKKKRR</sequence>
<accession>A0A915IIK8</accession>
<dbReference type="AlphaFoldDB" id="A0A915IIK8"/>
<evidence type="ECO:0000313" key="3">
    <source>
        <dbReference type="WBParaSite" id="nRc.2.0.1.t13649-RA"/>
    </source>
</evidence>
<proteinExistence type="predicted"/>
<dbReference type="Proteomes" id="UP000887565">
    <property type="component" value="Unplaced"/>
</dbReference>
<name>A0A915IIK8_ROMCU</name>
<dbReference type="WBParaSite" id="nRc.2.0.1.t13649-RA">
    <property type="protein sequence ID" value="nRc.2.0.1.t13649-RA"/>
    <property type="gene ID" value="nRc.2.0.1.g13649"/>
</dbReference>
<feature type="region of interest" description="Disordered" evidence="1">
    <location>
        <begin position="1"/>
        <end position="42"/>
    </location>
</feature>
<feature type="compositionally biased region" description="Basic and acidic residues" evidence="1">
    <location>
        <begin position="10"/>
        <end position="23"/>
    </location>
</feature>
<keyword evidence="2" id="KW-1185">Reference proteome</keyword>
<evidence type="ECO:0000256" key="1">
    <source>
        <dbReference type="SAM" id="MobiDB-lite"/>
    </source>
</evidence>
<evidence type="ECO:0000313" key="2">
    <source>
        <dbReference type="Proteomes" id="UP000887565"/>
    </source>
</evidence>
<organism evidence="2 3">
    <name type="scientific">Romanomermis culicivorax</name>
    <name type="common">Nematode worm</name>
    <dbReference type="NCBI Taxonomy" id="13658"/>
    <lineage>
        <taxon>Eukaryota</taxon>
        <taxon>Metazoa</taxon>
        <taxon>Ecdysozoa</taxon>
        <taxon>Nematoda</taxon>
        <taxon>Enoplea</taxon>
        <taxon>Dorylaimia</taxon>
        <taxon>Mermithida</taxon>
        <taxon>Mermithoidea</taxon>
        <taxon>Mermithidae</taxon>
        <taxon>Romanomermis</taxon>
    </lineage>
</organism>